<gene>
    <name evidence="1" type="ORF">H8F21_06980</name>
</gene>
<organism evidence="1 2">
    <name type="scientific">Pseudomonas arcuscaelestis</name>
    <dbReference type="NCBI Taxonomy" id="2710591"/>
    <lineage>
        <taxon>Bacteria</taxon>
        <taxon>Pseudomonadati</taxon>
        <taxon>Pseudomonadota</taxon>
        <taxon>Gammaproteobacteria</taxon>
        <taxon>Pseudomonadales</taxon>
        <taxon>Pseudomonadaceae</taxon>
        <taxon>Pseudomonas</taxon>
    </lineage>
</organism>
<reference evidence="1 2" key="1">
    <citation type="submission" date="2020-08" db="EMBL/GenBank/DDBJ databases">
        <title>Description of novel Pseudomonas species.</title>
        <authorList>
            <person name="Duman M."/>
            <person name="Mulet M."/>
            <person name="Altun S."/>
            <person name="Saticioglu I.B."/>
            <person name="Lalucat J."/>
            <person name="Garcia-Valdes E."/>
        </authorList>
    </citation>
    <scope>NUCLEOTIDE SEQUENCE [LARGE SCALE GENOMIC DNA]</scope>
    <source>
        <strain evidence="1 2">P66</strain>
    </source>
</reference>
<evidence type="ECO:0000313" key="1">
    <source>
        <dbReference type="EMBL" id="MBM5457313.1"/>
    </source>
</evidence>
<accession>A0ABS2BW78</accession>
<name>A0ABS2BW78_9PSED</name>
<proteinExistence type="predicted"/>
<sequence>MTYEPTQKGNPHRLTVKQHTFPKTSIARFAGQKGNVELFLKSLDRVIQAKPSNEIFCAERAWDQQAESGFMKKVEDDFQALAGRILDDDLVSFKEADLTVINEFYCLWNIRAIHKQDRVEDQSIYMENFLGLSRVYTKDEQEQLEKEGISTIQGDFKIAGRFLASPSIRLHVAQAAKAMGDSNWNILRAMEGEFIVPDNAKRMSMLPLSPTACLWYGPTKPVAAVELLSIGEVAWINEAAIEASTDYFFARDLSRCPVGAAFG</sequence>
<evidence type="ECO:0000313" key="2">
    <source>
        <dbReference type="Proteomes" id="UP000745663"/>
    </source>
</evidence>
<keyword evidence="2" id="KW-1185">Reference proteome</keyword>
<protein>
    <submittedName>
        <fullName evidence="1">DUF4238 domain-containing protein</fullName>
    </submittedName>
</protein>
<dbReference type="Proteomes" id="UP000745663">
    <property type="component" value="Unassembled WGS sequence"/>
</dbReference>
<dbReference type="RefSeq" id="WP_106115696.1">
    <property type="nucleotide sequence ID" value="NZ_JACOPV010000004.1"/>
</dbReference>
<comment type="caution">
    <text evidence="1">The sequence shown here is derived from an EMBL/GenBank/DDBJ whole genome shotgun (WGS) entry which is preliminary data.</text>
</comment>
<dbReference type="EMBL" id="JACOPV010000004">
    <property type="protein sequence ID" value="MBM5457313.1"/>
    <property type="molecule type" value="Genomic_DNA"/>
</dbReference>